<dbReference type="HOGENOM" id="CLU_1928807_0_0_1"/>
<feature type="region of interest" description="Disordered" evidence="1">
    <location>
        <begin position="1"/>
        <end position="36"/>
    </location>
</feature>
<proteinExistence type="predicted"/>
<comment type="caution">
    <text evidence="2">The sequence shown here is derived from an EMBL/GenBank/DDBJ whole genome shotgun (WGS) entry which is preliminary data.</text>
</comment>
<protein>
    <submittedName>
        <fullName evidence="2">Uncharacterized protein</fullName>
    </submittedName>
</protein>
<evidence type="ECO:0000256" key="1">
    <source>
        <dbReference type="SAM" id="MobiDB-lite"/>
    </source>
</evidence>
<evidence type="ECO:0000313" key="3">
    <source>
        <dbReference type="Proteomes" id="UP000019487"/>
    </source>
</evidence>
<dbReference type="AlphaFoldDB" id="W9CFZ5"/>
<dbReference type="EMBL" id="AYSA01000225">
    <property type="protein sequence ID" value="ESZ94808.1"/>
    <property type="molecule type" value="Genomic_DNA"/>
</dbReference>
<keyword evidence="3" id="KW-1185">Reference proteome</keyword>
<dbReference type="Proteomes" id="UP000019487">
    <property type="component" value="Unassembled WGS sequence"/>
</dbReference>
<evidence type="ECO:0000313" key="2">
    <source>
        <dbReference type="EMBL" id="ESZ94808.1"/>
    </source>
</evidence>
<sequence>MLSPSPSPLPGQQPQNQNPRRKRKKTHPIKPRHRLIRTPNLHKAGRGHHAITLTIRTLFRIGIGIGPGILASKHILFLLAHKGFAVVDAAREYVLVGTGEAFEPVGAREITDGAGGVGRGGVGGVGGGGGG</sequence>
<feature type="compositionally biased region" description="Pro residues" evidence="1">
    <location>
        <begin position="1"/>
        <end position="11"/>
    </location>
</feature>
<gene>
    <name evidence="2" type="ORF">SBOR_4827</name>
</gene>
<reference evidence="2 3" key="1">
    <citation type="journal article" date="2014" name="Genome Announc.">
        <title>Draft genome sequence of Sclerotinia borealis, a psychrophilic plant pathogenic fungus.</title>
        <authorList>
            <person name="Mardanov A.V."/>
            <person name="Beletsky A.V."/>
            <person name="Kadnikov V.V."/>
            <person name="Ignatov A.N."/>
            <person name="Ravin N.V."/>
        </authorList>
    </citation>
    <scope>NUCLEOTIDE SEQUENCE [LARGE SCALE GENOMIC DNA]</scope>
    <source>
        <strain evidence="3">F-4157</strain>
    </source>
</reference>
<feature type="compositionally biased region" description="Basic residues" evidence="1">
    <location>
        <begin position="19"/>
        <end position="36"/>
    </location>
</feature>
<name>W9CFZ5_SCLBF</name>
<accession>W9CFZ5</accession>
<organism evidence="2 3">
    <name type="scientific">Sclerotinia borealis (strain F-4128)</name>
    <dbReference type="NCBI Taxonomy" id="1432307"/>
    <lineage>
        <taxon>Eukaryota</taxon>
        <taxon>Fungi</taxon>
        <taxon>Dikarya</taxon>
        <taxon>Ascomycota</taxon>
        <taxon>Pezizomycotina</taxon>
        <taxon>Leotiomycetes</taxon>
        <taxon>Helotiales</taxon>
        <taxon>Sclerotiniaceae</taxon>
        <taxon>Sclerotinia</taxon>
    </lineage>
</organism>